<organism evidence="2 3">
    <name type="scientific">Flavobacterium degerlachei</name>
    <dbReference type="NCBI Taxonomy" id="229203"/>
    <lineage>
        <taxon>Bacteria</taxon>
        <taxon>Pseudomonadati</taxon>
        <taxon>Bacteroidota</taxon>
        <taxon>Flavobacteriia</taxon>
        <taxon>Flavobacteriales</taxon>
        <taxon>Flavobacteriaceae</taxon>
        <taxon>Flavobacterium</taxon>
    </lineage>
</organism>
<name>A0A1H3DGK1_9FLAO</name>
<keyword evidence="3" id="KW-1185">Reference proteome</keyword>
<evidence type="ECO:0008006" key="4">
    <source>
        <dbReference type="Google" id="ProtNLM"/>
    </source>
</evidence>
<dbReference type="AlphaFoldDB" id="A0A1H3DGK1"/>
<evidence type="ECO:0000313" key="3">
    <source>
        <dbReference type="Proteomes" id="UP000198569"/>
    </source>
</evidence>
<evidence type="ECO:0000313" key="2">
    <source>
        <dbReference type="EMBL" id="SDX65460.1"/>
    </source>
</evidence>
<gene>
    <name evidence="1" type="ORF">SAMN05444338_1021</name>
    <name evidence="2" type="ORF">SAMN05444338_1131</name>
</gene>
<feature type="non-terminal residue" evidence="2">
    <location>
        <position position="50"/>
    </location>
</feature>
<sequence>MQDSYSELIKLLLPEIIVEYFELTSYKKGDEILHLYLKEVNSIPKEYLQS</sequence>
<protein>
    <recommendedName>
        <fullName evidence="4">Transposase, YhgA-like</fullName>
    </recommendedName>
</protein>
<dbReference type="Proteomes" id="UP000198569">
    <property type="component" value="Unassembled WGS sequence"/>
</dbReference>
<evidence type="ECO:0000313" key="1">
    <source>
        <dbReference type="EMBL" id="SDW27394.1"/>
    </source>
</evidence>
<dbReference type="EMBL" id="FNMV01000013">
    <property type="protein sequence ID" value="SDX65460.1"/>
    <property type="molecule type" value="Genomic_DNA"/>
</dbReference>
<accession>A0A1H3DGK1</accession>
<reference evidence="2" key="1">
    <citation type="submission" date="2016-10" db="EMBL/GenBank/DDBJ databases">
        <authorList>
            <person name="de Groot N.N."/>
        </authorList>
    </citation>
    <scope>NUCLEOTIDE SEQUENCE [LARGE SCALE GENOMIC DNA]</scope>
    <source>
        <strain evidence="2">DSM 15718</strain>
    </source>
</reference>
<proteinExistence type="predicted"/>
<reference evidence="3" key="2">
    <citation type="submission" date="2016-10" db="EMBL/GenBank/DDBJ databases">
        <authorList>
            <person name="Varghese N."/>
            <person name="Submissions S."/>
        </authorList>
    </citation>
    <scope>NUCLEOTIDE SEQUENCE [LARGE SCALE GENOMIC DNA]</scope>
    <source>
        <strain evidence="3">DSM 15718</strain>
    </source>
</reference>
<dbReference type="EMBL" id="FNMV01000002">
    <property type="protein sequence ID" value="SDW27394.1"/>
    <property type="molecule type" value="Genomic_DNA"/>
</dbReference>